<dbReference type="OrthoDB" id="8898434at2759"/>
<dbReference type="PANTHER" id="PTHR45762">
    <property type="entry name" value="ZINC FINGER RNA-BINDING PROTEIN"/>
    <property type="match status" value="1"/>
</dbReference>
<dbReference type="SMART" id="SM00451">
    <property type="entry name" value="ZnF_U1"/>
    <property type="match status" value="3"/>
</dbReference>
<proteinExistence type="predicted"/>
<dbReference type="GO" id="GO:0003727">
    <property type="term" value="F:single-stranded RNA binding"/>
    <property type="evidence" value="ECO:0007669"/>
    <property type="project" value="TreeGrafter"/>
</dbReference>
<dbReference type="InterPro" id="IPR049402">
    <property type="entry name" value="DZF_dom_C"/>
</dbReference>
<sequence>MYGFQNNYGSYPTYSNPNGYSLQQSSQQQTQQAQQQSSVFGTTPSAAAVAAAATSQYPYSSGYGYGAQSANASSTSAAAAYAQAQVASRMADAYSSIASGLTSAYPGYASQSSVPGGNYFRSTAVNTNKALSSSAMSTATKNLSASAGYPYDPAVIAAASSLLQSKSAPGNMWNKKNTFPNKTYAGGGGPKRFNQNQSAPKDVQQFYCELCKVSCAGQLTYKEHLEGQKHKKKQALVKGSAPQSLPKNKVSFRCDLCNVTCTGQDTYNAHVRGAKHVKTLTLCKKLGKPIPSTEPTIIPPSELGGTIPPVAHQSAIPGAPIPTVGVSKRVVGISTVNFVGGSKLSSTGQLETKKAAVAEAVGSAGKLVDATANAVKAQPQDIQALIAAEQNVQPVGEEYIDSERDPTGKLLQYICKLCDCRFSDPNAKEIHLKGRRHRLQYKSKVDPTLEVDMRNNNNKRQTRNDPRAARGRPAPAIPPPIPLRGMWFGPAPFESRRTEPIEERYLQAKHAAIYPVDDVLTGIETLVKSAEETLRKVSDELEKENKPVSEVKEEEGVAAPQPERILKGVMRVGILSKGLVLNFDEIVDLVVMCTPVPTLELVDKVQTLFEKLSESTNVERGVSLASFVVSSENSKLKCRISLTSSAIRTDQSDPVGNDVKCVDKLYCLEALAQLRHAKWFQARCTYLQSCSITLRILREIRNRFNVWKPLSDWMCELLVEKILTSNSGPLPPSDAFRRVMEAFSSGILSQSGIEITDPCEKEKTNPLQSLTKKQKDDLTVSANEFIRLIAFNQFYKVLGMERLPDVRPSITSDRKRPNEGSVNGDEVKKDKKDGDEEMPEEAPTAV</sequence>
<dbReference type="Gene3D" id="3.30.160.60">
    <property type="entry name" value="Classic Zinc Finger"/>
    <property type="match status" value="3"/>
</dbReference>
<protein>
    <recommendedName>
        <fullName evidence="5">DZF domain-containing protein</fullName>
    </recommendedName>
</protein>
<evidence type="ECO:0000256" key="3">
    <source>
        <dbReference type="ARBA" id="ARBA00022833"/>
    </source>
</evidence>
<feature type="compositionally biased region" description="Low complexity" evidence="4">
    <location>
        <begin position="21"/>
        <end position="38"/>
    </location>
</feature>
<dbReference type="InterPro" id="IPR013087">
    <property type="entry name" value="Znf_C2H2_type"/>
</dbReference>
<dbReference type="InterPro" id="IPR003604">
    <property type="entry name" value="Matrin/U1-like-C_Znf_C2H2"/>
</dbReference>
<keyword evidence="3" id="KW-0862">Zinc</keyword>
<dbReference type="GO" id="GO:0071011">
    <property type="term" value="C:precatalytic spliceosome"/>
    <property type="evidence" value="ECO:0007669"/>
    <property type="project" value="TreeGrafter"/>
</dbReference>
<feature type="compositionally biased region" description="Basic and acidic residues" evidence="4">
    <location>
        <begin position="825"/>
        <end position="834"/>
    </location>
</feature>
<dbReference type="PANTHER" id="PTHR45762:SF3">
    <property type="entry name" value="ZINC-FINGER PROTEIN AT 72D, ISOFORM B"/>
    <property type="match status" value="1"/>
</dbReference>
<evidence type="ECO:0000256" key="1">
    <source>
        <dbReference type="ARBA" id="ARBA00022723"/>
    </source>
</evidence>
<dbReference type="InterPro" id="IPR036236">
    <property type="entry name" value="Znf_C2H2_sf"/>
</dbReference>
<dbReference type="InterPro" id="IPR043519">
    <property type="entry name" value="NT_sf"/>
</dbReference>
<accession>A0A8S1GPV9</accession>
<evidence type="ECO:0000256" key="4">
    <source>
        <dbReference type="SAM" id="MobiDB-lite"/>
    </source>
</evidence>
<evidence type="ECO:0000313" key="7">
    <source>
        <dbReference type="Proteomes" id="UP000835052"/>
    </source>
</evidence>
<evidence type="ECO:0000256" key="2">
    <source>
        <dbReference type="ARBA" id="ARBA00022771"/>
    </source>
</evidence>
<feature type="region of interest" description="Disordered" evidence="4">
    <location>
        <begin position="444"/>
        <end position="481"/>
    </location>
</feature>
<dbReference type="EMBL" id="CAJGYM010000001">
    <property type="protein sequence ID" value="CAD6184812.1"/>
    <property type="molecule type" value="Genomic_DNA"/>
</dbReference>
<dbReference type="AlphaFoldDB" id="A0A8S1GPV9"/>
<feature type="region of interest" description="Disordered" evidence="4">
    <location>
        <begin position="807"/>
        <end position="846"/>
    </location>
</feature>
<dbReference type="SUPFAM" id="SSF57667">
    <property type="entry name" value="beta-beta-alpha zinc fingers"/>
    <property type="match status" value="3"/>
</dbReference>
<dbReference type="Pfam" id="PF20965">
    <property type="entry name" value="DZF_C"/>
    <property type="match status" value="1"/>
</dbReference>
<dbReference type="PROSITE" id="PS00028">
    <property type="entry name" value="ZINC_FINGER_C2H2_1"/>
    <property type="match status" value="2"/>
</dbReference>
<dbReference type="Proteomes" id="UP000835052">
    <property type="component" value="Unassembled WGS sequence"/>
</dbReference>
<dbReference type="Pfam" id="PF12874">
    <property type="entry name" value="zf-met"/>
    <property type="match status" value="2"/>
</dbReference>
<dbReference type="InterPro" id="IPR006561">
    <property type="entry name" value="DZF_dom"/>
</dbReference>
<organism evidence="6 7">
    <name type="scientific">Caenorhabditis auriculariae</name>
    <dbReference type="NCBI Taxonomy" id="2777116"/>
    <lineage>
        <taxon>Eukaryota</taxon>
        <taxon>Metazoa</taxon>
        <taxon>Ecdysozoa</taxon>
        <taxon>Nematoda</taxon>
        <taxon>Chromadorea</taxon>
        <taxon>Rhabditida</taxon>
        <taxon>Rhabditina</taxon>
        <taxon>Rhabditomorpha</taxon>
        <taxon>Rhabditoidea</taxon>
        <taxon>Rhabditidae</taxon>
        <taxon>Peloderinae</taxon>
        <taxon>Caenorhabditis</taxon>
    </lineage>
</organism>
<dbReference type="Gene3D" id="1.10.1410.40">
    <property type="match status" value="1"/>
</dbReference>
<dbReference type="GO" id="GO:0003725">
    <property type="term" value="F:double-stranded RNA binding"/>
    <property type="evidence" value="ECO:0007669"/>
    <property type="project" value="TreeGrafter"/>
</dbReference>
<dbReference type="SMART" id="SM00355">
    <property type="entry name" value="ZnF_C2H2"/>
    <property type="match status" value="3"/>
</dbReference>
<dbReference type="FunFam" id="1.10.1410.40:FF:000001">
    <property type="entry name" value="interleukin enhancer-binding factor 3 isoform X1"/>
    <property type="match status" value="1"/>
</dbReference>
<evidence type="ECO:0000259" key="5">
    <source>
        <dbReference type="PROSITE" id="PS51703"/>
    </source>
</evidence>
<evidence type="ECO:0000313" key="6">
    <source>
        <dbReference type="EMBL" id="CAD6184812.1"/>
    </source>
</evidence>
<dbReference type="SMART" id="SM00572">
    <property type="entry name" value="DZF"/>
    <property type="match status" value="1"/>
</dbReference>
<dbReference type="InterPro" id="IPR049401">
    <property type="entry name" value="DZF_dom_N"/>
</dbReference>
<dbReference type="InterPro" id="IPR022755">
    <property type="entry name" value="Znf_C2H2_jaz"/>
</dbReference>
<keyword evidence="1" id="KW-0479">Metal-binding</keyword>
<dbReference type="PROSITE" id="PS51703">
    <property type="entry name" value="DZF"/>
    <property type="match status" value="1"/>
</dbReference>
<dbReference type="GO" id="GO:0008270">
    <property type="term" value="F:zinc ion binding"/>
    <property type="evidence" value="ECO:0007669"/>
    <property type="project" value="UniProtKB-KW"/>
</dbReference>
<feature type="domain" description="DZF" evidence="5">
    <location>
        <begin position="491"/>
        <end position="838"/>
    </location>
</feature>
<keyword evidence="2" id="KW-0863">Zinc-finger</keyword>
<gene>
    <name evidence="6" type="ORF">CAUJ_LOCUS731</name>
</gene>
<feature type="compositionally biased region" description="Basic and acidic residues" evidence="4">
    <location>
        <begin position="444"/>
        <end position="453"/>
    </location>
</feature>
<dbReference type="Pfam" id="PF12171">
    <property type="entry name" value="zf-C2H2_jaz"/>
    <property type="match status" value="1"/>
</dbReference>
<feature type="region of interest" description="Disordered" evidence="4">
    <location>
        <begin position="15"/>
        <end position="39"/>
    </location>
</feature>
<dbReference type="FunFam" id="3.30.160.60:FF:002080">
    <property type="entry name" value="Zinc finger RNA-binding protein"/>
    <property type="match status" value="1"/>
</dbReference>
<name>A0A8S1GPV9_9PELO</name>
<keyword evidence="7" id="KW-1185">Reference proteome</keyword>
<reference evidence="6" key="1">
    <citation type="submission" date="2020-10" db="EMBL/GenBank/DDBJ databases">
        <authorList>
            <person name="Kikuchi T."/>
        </authorList>
    </citation>
    <scope>NUCLEOTIDE SEQUENCE</scope>
    <source>
        <strain evidence="6">NKZ352</strain>
    </source>
</reference>
<dbReference type="Gene3D" id="3.30.460.10">
    <property type="entry name" value="Beta Polymerase, domain 2"/>
    <property type="match status" value="1"/>
</dbReference>
<dbReference type="Pfam" id="PF07528">
    <property type="entry name" value="DZF_N"/>
    <property type="match status" value="1"/>
</dbReference>
<comment type="caution">
    <text evidence="6">The sequence shown here is derived from an EMBL/GenBank/DDBJ whole genome shotgun (WGS) entry which is preliminary data.</text>
</comment>